<accession>A0ABV1RQ07</accession>
<keyword evidence="2" id="KW-1185">Reference proteome</keyword>
<dbReference type="Gene3D" id="3.30.565.10">
    <property type="entry name" value="Histidine kinase-like ATPase, C-terminal domain"/>
    <property type="match status" value="1"/>
</dbReference>
<sequence>MSSSNKVINKNKLQAPKNLTPSYLIDFINESEIIFFLIRQHKVGFIFDFTKVKQASILGVLCTYKIIEFAAFNYCTTHGQITISSEMDDAFRKFGFTKLINTFLRNPIIEPQRVEKEYKNLEVSIGANFIIAPQALLRHDKSIQSSLNKIYLPKIDEYYKSNEKAVSMIFLVFSEVLLNFWEHAVSDTKSIIVANGNKQNIEIACADTGNGIIETLGKSLFEQDLKPEEVLQLAVKKGVTSKRMTNHMGYGLWILDEIVTRTKGRMHIYSQGAYYINEYGKKKSGSCGYWQGSIVYISLPLLNPITLSDIQPEEINNDLQINWT</sequence>
<evidence type="ECO:0000313" key="2">
    <source>
        <dbReference type="Proteomes" id="UP001476807"/>
    </source>
</evidence>
<name>A0ABV1RQ07_9BACT</name>
<gene>
    <name evidence="1" type="ORF">ABS362_02815</name>
</gene>
<dbReference type="EMBL" id="JBEOKT010000002">
    <property type="protein sequence ID" value="MER2996458.1"/>
    <property type="molecule type" value="Genomic_DNA"/>
</dbReference>
<organism evidence="1 2">
    <name type="scientific">Pontibacter populi</name>
    <dbReference type="NCBI Taxonomy" id="890055"/>
    <lineage>
        <taxon>Bacteria</taxon>
        <taxon>Pseudomonadati</taxon>
        <taxon>Bacteroidota</taxon>
        <taxon>Cytophagia</taxon>
        <taxon>Cytophagales</taxon>
        <taxon>Hymenobacteraceae</taxon>
        <taxon>Pontibacter</taxon>
    </lineage>
</organism>
<dbReference type="InterPro" id="IPR036890">
    <property type="entry name" value="HATPase_C_sf"/>
</dbReference>
<dbReference type="RefSeq" id="WP_350410765.1">
    <property type="nucleotide sequence ID" value="NZ_JBEOKT010000002.1"/>
</dbReference>
<protein>
    <recommendedName>
        <fullName evidence="3">ATP-binding protein</fullName>
    </recommendedName>
</protein>
<proteinExistence type="predicted"/>
<evidence type="ECO:0008006" key="3">
    <source>
        <dbReference type="Google" id="ProtNLM"/>
    </source>
</evidence>
<reference evidence="1 2" key="1">
    <citation type="submission" date="2024-06" db="EMBL/GenBank/DDBJ databases">
        <title>Pontibacter populi HYL7-15.</title>
        <authorList>
            <person name="Kim M.K."/>
        </authorList>
    </citation>
    <scope>NUCLEOTIDE SEQUENCE [LARGE SCALE GENOMIC DNA]</scope>
    <source>
        <strain evidence="1 2">HYL7-15</strain>
    </source>
</reference>
<evidence type="ECO:0000313" key="1">
    <source>
        <dbReference type="EMBL" id="MER2996458.1"/>
    </source>
</evidence>
<dbReference type="Proteomes" id="UP001476807">
    <property type="component" value="Unassembled WGS sequence"/>
</dbReference>
<comment type="caution">
    <text evidence="1">The sequence shown here is derived from an EMBL/GenBank/DDBJ whole genome shotgun (WGS) entry which is preliminary data.</text>
</comment>
<dbReference type="SUPFAM" id="SSF55874">
    <property type="entry name" value="ATPase domain of HSP90 chaperone/DNA topoisomerase II/histidine kinase"/>
    <property type="match status" value="1"/>
</dbReference>